<gene>
    <name evidence="1" type="ORF">N308_06999</name>
</gene>
<dbReference type="EMBL" id="KL205980">
    <property type="protein sequence ID" value="KFV77675.1"/>
    <property type="molecule type" value="Genomic_DNA"/>
</dbReference>
<accession>A0A093HE03</accession>
<reference evidence="1 2" key="1">
    <citation type="submission" date="2014-04" db="EMBL/GenBank/DDBJ databases">
        <title>Genome evolution of avian class.</title>
        <authorList>
            <person name="Zhang G."/>
            <person name="Li C."/>
        </authorList>
    </citation>
    <scope>NUCLEOTIDE SEQUENCE [LARGE SCALE GENOMIC DNA]</scope>
    <source>
        <strain evidence="1">BGI_N308</strain>
    </source>
</reference>
<keyword evidence="1" id="KW-0675">Receptor</keyword>
<feature type="non-terminal residue" evidence="1">
    <location>
        <position position="41"/>
    </location>
</feature>
<dbReference type="PANTHER" id="PTHR28436:SF1">
    <property type="entry name" value="MITOCHONDRIAL IMPORT RECEPTOR SUBUNIT TOM5 HOMOLOG"/>
    <property type="match status" value="1"/>
</dbReference>
<dbReference type="InterPro" id="IPR029179">
    <property type="entry name" value="TOMM5_metazoa"/>
</dbReference>
<keyword evidence="2" id="KW-1185">Reference proteome</keyword>
<dbReference type="STRING" id="441894.ENSSCUP00000006194"/>
<evidence type="ECO:0000313" key="2">
    <source>
        <dbReference type="Proteomes" id="UP000053584"/>
    </source>
</evidence>
<sequence>LFWIEGLGPKMDPEKLKWKMQQDVLTSTCNFLIYITLLRIS</sequence>
<dbReference type="GO" id="GO:0005742">
    <property type="term" value="C:mitochondrial outer membrane translocase complex"/>
    <property type="evidence" value="ECO:0007669"/>
    <property type="project" value="InterPro"/>
</dbReference>
<dbReference type="PANTHER" id="PTHR28436">
    <property type="entry name" value="MITOCHONDRIAL IMPORT RECEPTOR SUBUNIT TOM5 HOMOLOG"/>
    <property type="match status" value="1"/>
</dbReference>
<name>A0A093HE03_STRCA</name>
<feature type="non-terminal residue" evidence="1">
    <location>
        <position position="1"/>
    </location>
</feature>
<evidence type="ECO:0000313" key="1">
    <source>
        <dbReference type="EMBL" id="KFV77675.1"/>
    </source>
</evidence>
<dbReference type="AlphaFoldDB" id="A0A093HE03"/>
<proteinExistence type="predicted"/>
<organism evidence="1 2">
    <name type="scientific">Struthio camelus australis</name>
    <dbReference type="NCBI Taxonomy" id="441894"/>
    <lineage>
        <taxon>Eukaryota</taxon>
        <taxon>Metazoa</taxon>
        <taxon>Chordata</taxon>
        <taxon>Craniata</taxon>
        <taxon>Vertebrata</taxon>
        <taxon>Euteleostomi</taxon>
        <taxon>Archelosauria</taxon>
        <taxon>Archosauria</taxon>
        <taxon>Dinosauria</taxon>
        <taxon>Saurischia</taxon>
        <taxon>Theropoda</taxon>
        <taxon>Coelurosauria</taxon>
        <taxon>Aves</taxon>
        <taxon>Palaeognathae</taxon>
        <taxon>Struthioniformes</taxon>
        <taxon>Struthionidae</taxon>
        <taxon>Struthio</taxon>
    </lineage>
</organism>
<protein>
    <submittedName>
        <fullName evidence="1">Mitochondrial import receptor subunit TOM5</fullName>
    </submittedName>
</protein>
<dbReference type="Proteomes" id="UP000053584">
    <property type="component" value="Unassembled WGS sequence"/>
</dbReference>